<dbReference type="AlphaFoldDB" id="A0A0R3RSP1"/>
<feature type="compositionally biased region" description="Basic residues" evidence="1">
    <location>
        <begin position="188"/>
        <end position="197"/>
    </location>
</feature>
<feature type="region of interest" description="Disordered" evidence="1">
    <location>
        <begin position="54"/>
        <end position="99"/>
    </location>
</feature>
<organism evidence="2 3">
    <name type="scientific">Elaeophora elaphi</name>
    <dbReference type="NCBI Taxonomy" id="1147741"/>
    <lineage>
        <taxon>Eukaryota</taxon>
        <taxon>Metazoa</taxon>
        <taxon>Ecdysozoa</taxon>
        <taxon>Nematoda</taxon>
        <taxon>Chromadorea</taxon>
        <taxon>Rhabditida</taxon>
        <taxon>Spirurina</taxon>
        <taxon>Spiruromorpha</taxon>
        <taxon>Filarioidea</taxon>
        <taxon>Onchocercidae</taxon>
        <taxon>Elaeophora</taxon>
    </lineage>
</organism>
<proteinExistence type="predicted"/>
<name>A0A0R3RSP1_9BILA</name>
<feature type="region of interest" description="Disordered" evidence="1">
    <location>
        <begin position="115"/>
        <end position="159"/>
    </location>
</feature>
<feature type="compositionally biased region" description="Low complexity" evidence="1">
    <location>
        <begin position="88"/>
        <end position="99"/>
    </location>
</feature>
<feature type="compositionally biased region" description="Polar residues" evidence="1">
    <location>
        <begin position="119"/>
        <end position="129"/>
    </location>
</feature>
<keyword evidence="2" id="KW-1185">Reference proteome</keyword>
<evidence type="ECO:0000313" key="2">
    <source>
        <dbReference type="Proteomes" id="UP000050640"/>
    </source>
</evidence>
<dbReference type="Proteomes" id="UP000050640">
    <property type="component" value="Unplaced"/>
</dbReference>
<reference evidence="3" key="1">
    <citation type="submission" date="2016-04" db="UniProtKB">
        <authorList>
            <consortium name="WormBaseParasite"/>
        </authorList>
    </citation>
    <scope>IDENTIFICATION</scope>
</reference>
<feature type="region of interest" description="Disordered" evidence="1">
    <location>
        <begin position="171"/>
        <end position="219"/>
    </location>
</feature>
<evidence type="ECO:0000256" key="1">
    <source>
        <dbReference type="SAM" id="MobiDB-lite"/>
    </source>
</evidence>
<accession>A0A0R3RSP1</accession>
<dbReference type="WBParaSite" id="EEL_0000487701-mRNA-1">
    <property type="protein sequence ID" value="EEL_0000487701-mRNA-1"/>
    <property type="gene ID" value="EEL_0000487701"/>
</dbReference>
<evidence type="ECO:0000313" key="3">
    <source>
        <dbReference type="WBParaSite" id="EEL_0000487701-mRNA-1"/>
    </source>
</evidence>
<feature type="compositionally biased region" description="Polar residues" evidence="1">
    <location>
        <begin position="171"/>
        <end position="184"/>
    </location>
</feature>
<feature type="compositionally biased region" description="Low complexity" evidence="1">
    <location>
        <begin position="130"/>
        <end position="148"/>
    </location>
</feature>
<protein>
    <submittedName>
        <fullName evidence="3">Suppressor protein SRP40-like</fullName>
    </submittedName>
</protein>
<sequence length="376" mass="42134">MKRSPFKKASSLSNGSSSASIISSAISVTDEISEINEENVIDYNTDSFEETASAEILSSSASRNENSSRTLTKHNSAETKSISLKMGSNSCSNSNSNSSRINIASLPVKRSVETKQHISKSAIQGNQYESSSRSGSRSETLSSSTTRTSKSHKSYNYEAKKHGEKNELQYSEENQKHTNSSNVGFSKRNSRSIKKYQSKSSCSADSQSSRRSNILDKRSYKVKKQPSLIDMNNFSSIECCTDDLEKSEQSDTLSNHMLADFDNDNYSRKVELDGKKGVNNVGVQTIHSEPERDLSPVFTPLLLRDIEESMKRMSEKEAISSVIQTHVELIKRQSRREKRMLEEWDSAISDLEERCKLVSFERLKLLLHGNNYSHAS</sequence>
<feature type="compositionally biased region" description="Low complexity" evidence="1">
    <location>
        <begin position="58"/>
        <end position="69"/>
    </location>
</feature>
<feature type="compositionally biased region" description="Low complexity" evidence="1">
    <location>
        <begin position="198"/>
        <end position="212"/>
    </location>
</feature>